<reference evidence="2" key="1">
    <citation type="journal article" date="2019" name="Int. J. Syst. Evol. Microbiol.">
        <title>The Global Catalogue of Microorganisms (GCM) 10K type strain sequencing project: providing services to taxonomists for standard genome sequencing and annotation.</title>
        <authorList>
            <consortium name="The Broad Institute Genomics Platform"/>
            <consortium name="The Broad Institute Genome Sequencing Center for Infectious Disease"/>
            <person name="Wu L."/>
            <person name="Ma J."/>
        </authorList>
    </citation>
    <scope>NUCLEOTIDE SEQUENCE [LARGE SCALE GENOMIC DNA]</scope>
    <source>
        <strain evidence="2">CGMCC 4.5798</strain>
    </source>
</reference>
<protein>
    <submittedName>
        <fullName evidence="1">Uncharacterized protein</fullName>
    </submittedName>
</protein>
<dbReference type="RefSeq" id="WP_379772677.1">
    <property type="nucleotide sequence ID" value="NZ_JBHSMZ010000014.1"/>
</dbReference>
<name>A0ABW0S1V9_9BURK</name>
<proteinExistence type="predicted"/>
<sequence length="189" mass="20812">MDLATSATEEHESLQQTEHAVNLLPMFSPLSELVGEVKRGRAQAHFGNAFPDVVTLLTHDFLTALSFDGPEVPNATFVRVDAAHRIVIRAGDGDGVCSVPFNAIVHTHPNYFCHGLFLYLLFFDCDLGGRNGAGYRQVVALTEITLQKAIFAHLPHDLADRQCSALWRAEHIARKGQVRHAGRELSNSN</sequence>
<organism evidence="1 2">
    <name type="scientific">Massilia aerilata</name>
    <dbReference type="NCBI Taxonomy" id="453817"/>
    <lineage>
        <taxon>Bacteria</taxon>
        <taxon>Pseudomonadati</taxon>
        <taxon>Pseudomonadota</taxon>
        <taxon>Betaproteobacteria</taxon>
        <taxon>Burkholderiales</taxon>
        <taxon>Oxalobacteraceae</taxon>
        <taxon>Telluria group</taxon>
        <taxon>Massilia</taxon>
    </lineage>
</organism>
<accession>A0ABW0S1V9</accession>
<dbReference type="Proteomes" id="UP001596086">
    <property type="component" value="Unassembled WGS sequence"/>
</dbReference>
<keyword evidence="2" id="KW-1185">Reference proteome</keyword>
<comment type="caution">
    <text evidence="1">The sequence shown here is derived from an EMBL/GenBank/DDBJ whole genome shotgun (WGS) entry which is preliminary data.</text>
</comment>
<dbReference type="EMBL" id="JBHSMZ010000014">
    <property type="protein sequence ID" value="MFC5550296.1"/>
    <property type="molecule type" value="Genomic_DNA"/>
</dbReference>
<evidence type="ECO:0000313" key="2">
    <source>
        <dbReference type="Proteomes" id="UP001596086"/>
    </source>
</evidence>
<gene>
    <name evidence="1" type="ORF">ACFPO9_17405</name>
</gene>
<evidence type="ECO:0000313" key="1">
    <source>
        <dbReference type="EMBL" id="MFC5550296.1"/>
    </source>
</evidence>